<evidence type="ECO:0000259" key="1">
    <source>
        <dbReference type="Pfam" id="PF13452"/>
    </source>
</evidence>
<evidence type="ECO:0000313" key="3">
    <source>
        <dbReference type="Proteomes" id="UP000294546"/>
    </source>
</evidence>
<dbReference type="InterPro" id="IPR029069">
    <property type="entry name" value="HotDog_dom_sf"/>
</dbReference>
<name>A0A4R1GCI5_9GAMM</name>
<organism evidence="2 3">
    <name type="scientific">Marinobacterium mangrovicola</name>
    <dbReference type="NCBI Taxonomy" id="1476959"/>
    <lineage>
        <taxon>Bacteria</taxon>
        <taxon>Pseudomonadati</taxon>
        <taxon>Pseudomonadota</taxon>
        <taxon>Gammaproteobacteria</taxon>
        <taxon>Oceanospirillales</taxon>
        <taxon>Oceanospirillaceae</taxon>
        <taxon>Marinobacterium</taxon>
    </lineage>
</organism>
<dbReference type="InterPro" id="IPR039569">
    <property type="entry name" value="FAS1-like_DH_region"/>
</dbReference>
<dbReference type="PIRSF" id="PIRSF018072">
    <property type="entry name" value="UCP018072"/>
    <property type="match status" value="1"/>
</dbReference>
<comment type="caution">
    <text evidence="2">The sequence shown here is derived from an EMBL/GenBank/DDBJ whole genome shotgun (WGS) entry which is preliminary data.</text>
</comment>
<dbReference type="Gene3D" id="3.10.129.10">
    <property type="entry name" value="Hotdog Thioesterase"/>
    <property type="match status" value="1"/>
</dbReference>
<dbReference type="OrthoDB" id="3182121at2"/>
<sequence>MLDRSLIGHEFPNFSVDIEKGRLKFFAKAIGETDPIYTDEASALEAGHKSIPAPPTFLSAVDMEGPDPVPVITLLNLDIGRVLHGAQAFEYFEPVYAGDTLTVGSRVKNIFDKKGGALEFVEIENSYTNQSDTLVARAICTLIYTHPRSES</sequence>
<proteinExistence type="predicted"/>
<keyword evidence="3" id="KW-1185">Reference proteome</keyword>
<protein>
    <submittedName>
        <fullName evidence="2">Acyl dehydratase</fullName>
    </submittedName>
</protein>
<dbReference type="InterPro" id="IPR016709">
    <property type="entry name" value="HadA-like"/>
</dbReference>
<gene>
    <name evidence="2" type="ORF">CLV83_3733</name>
</gene>
<dbReference type="Pfam" id="PF13452">
    <property type="entry name" value="FAS1_DH_region"/>
    <property type="match status" value="1"/>
</dbReference>
<feature type="domain" description="FAS1-like dehydratase" evidence="1">
    <location>
        <begin position="5"/>
        <end position="136"/>
    </location>
</feature>
<dbReference type="Proteomes" id="UP000294546">
    <property type="component" value="Unassembled WGS sequence"/>
</dbReference>
<dbReference type="AlphaFoldDB" id="A0A4R1GCI5"/>
<evidence type="ECO:0000313" key="2">
    <source>
        <dbReference type="EMBL" id="TCK04315.1"/>
    </source>
</evidence>
<dbReference type="CDD" id="cd03441">
    <property type="entry name" value="R_hydratase_like"/>
    <property type="match status" value="1"/>
</dbReference>
<dbReference type="RefSeq" id="WP_132296005.1">
    <property type="nucleotide sequence ID" value="NZ_SMFU01000011.1"/>
</dbReference>
<accession>A0A4R1GCI5</accession>
<dbReference type="EMBL" id="SMFU01000011">
    <property type="protein sequence ID" value="TCK04315.1"/>
    <property type="molecule type" value="Genomic_DNA"/>
</dbReference>
<reference evidence="2 3" key="1">
    <citation type="submission" date="2019-03" db="EMBL/GenBank/DDBJ databases">
        <title>Genomic Encyclopedia of Archaeal and Bacterial Type Strains, Phase II (KMG-II): from individual species to whole genera.</title>
        <authorList>
            <person name="Goeker M."/>
        </authorList>
    </citation>
    <scope>NUCLEOTIDE SEQUENCE [LARGE SCALE GENOMIC DNA]</scope>
    <source>
        <strain evidence="2 3">DSM 27697</strain>
    </source>
</reference>
<dbReference type="SUPFAM" id="SSF54637">
    <property type="entry name" value="Thioesterase/thiol ester dehydrase-isomerase"/>
    <property type="match status" value="1"/>
</dbReference>